<sequence length="2768" mass="311542">MLEALKNSSGANLQGELSHVIRQLQACSLVPGFIDIFSESKEGLGTHSSMILRFLHRNRISSMVIPYPMLDHCNNMCTMRSSVLKESLDQLVQKEKESPGDLARSPEMDKLKSVTKCYAYIETSSNPADIYRMTNGETSSYWQSDGSARSHWIRLKMKPDVVLRHLSIAVAATDQSYMPQQVTVAVGRSASDLQEVRDVHIPSNVTGYVTLLENANISQLYVQINIKRCLSDGCDTRIHGLRAVGFQRVKKSGVSVSDASAIWYWSLLTSLVTASMETNPAFVQTVLHNTQKALQHMPPLSLSPGSADFSTFLSPNVLEEVDSFLLRITSCCSTPEVELTLLAFALARGSIAKVMSSLCTITDHLDTRYDASSLISSMASVRQNLLLKYGKPLQLTLQACDVKGKEDKSGPENLLVEPWTRDGFLTETGKTRASTIFSAGTESAFQVTQIRIMVRRGGIGAQCGLVFAYNSPSEKFHAEEHFKRFEKYDKWKLQELRQFVKSRIGCSSDDLGEDDPIGWFELEEEWDEADVKLQQCRVAKYLMVKFLCTRQESAERLGVQGLSISGYLRPARAEAEQSILYAHCRKDTENICGATLLLRTLQFIQQLAQDLVQQKESGLKYKSFLDFTGLDLQIFWNFYSKLKQNPREECICAQTLLLQLLQSCFSVLQNDPPAASEEEKPAVQCPEGMQAAKELYTHLCDVVDRADGDSVPMEILKQEVRNTLLNGAAIFFPDRQTRRNQLFTMMCELLMLSRAHGEVGSVLFSLFWSVQGSLLSWCFLQLKSTDTAAKELATDLIEKYVGQFLASTRVILESLLSQYSGKTIVEKLCNSVFSMAARQLVIFLLDFCNLDVSHCTLLREFSTLTELLKKLCSDPEGGLSKMDVETWQQEQPVVLHTWTKESTHNYENNCHEVSVFVSPGATYFEVEFDERCETEKRYDYLEFTDSRGGKTRYDTKVGTYKWPKKVTFKDGPRLQFLFHSDSSNNEWGYKFTVTAYGLPDVAVSWGLDLQLLVSRLMGRLASQCMALKSVHHLGSNMAVSQAKLASVLNSPLWKPVFRHQISPELELEANWPTHQHQDGKEVKNIPDDPCRHFLLDFAQSEPAQNFCGPYSELFKGFIQACRKQAPKTDIVAGSTIDQAVNATFAALVYRTPDLYEKLQKYVNSGGKITLSEEFSQVYSLADGIRIWMLEMKQKSLVSLGNEAEEKRGLEAAEVNPESLAKECIQKSLLLLKFLPTSKSLKENCDKLVPVDETDHLQPLDRRQRTSSVVEEHFQASASPTEAAAATTGGDKSPGLEIQPKLPPSSGPSATQVSTAEEPSSPSTPTRRPAFTRGRLRLLSFRSMEETRPVPTVKEKYPVLKDVMDFIKDQSLSHESVVKVLSLRKAQAQSILEVLRIIQYCTESLGQPHCFHPPYILFLLELLTCQKDFTNYFGHLEGCGADLHKEIRDTYYQLVLFLVKAIKGFNSINDRSLLPALSCVQTALLHLLDMGWEPSDLAFFVDIQLPDLLMNMSQENISVHDSVISQWSEEDELADAKQNSEWMDECQDGMFEAWYEKIAQEDPEKQRKMHMFIARYCDLLNVDISCDGCDEIAPWHRYRCLQCSDMDLCKTCFLGGVKPEGHGDDHEMVNMEFTCDHCQGLIIGRRMNCNVCDDFDLCYGCYAAKKYSYGHLPTHSITAHPMVTIRISDRQRLIQPYIHNYSWLLFAALALYSAHLTGTEHVDGEQLDPRARSNAATLRSQCMQLVGDCLMKAHQGKGLKALALLGVLPDGDSTSKNQALPGTMSIQTSEDQLEETKVQLAEEPVDASLLVPCSGKRAADKEVRPLDYKQRKMAGESPTLMKDPLYQTQTSDAPANAHMPPGPPDAEHPEVSSQTAEEKAITPNPEQVFAECSQKRILGLLAAMLPPIKSGPTVPLIDLEHVLPLMFQVVISNAGHLNETYHLTLGLLGQLIVRLLPAEVDTAVIKVLSAKHNLFAAADNGVVPDGWKTTHLLFSLGAVCLDSRVGLDWACSMAEILRSLNNAPLWRDVIATFTDHCIKQLPFQLKHTNIFTLLVLVGFPQVLCVGTRCVYMDNANEPHNVIILKHFTEKNRAVIVDVKTRKRKTVKDYQLVQKGGGQECGTSQAQLSQYSQHFAFIASHLLQTSMDSHCPEAVEATWVLSLALKGLYKTLKAHGFEETHATFLQTDLLKLLVKKCSKGTGFSKTWLLRDLEILSIMLYSSKKEINTLTEHGDLELDERGDQEEEMDRPVSSPGEPEQKKLDPLESLDEPTRICFLMAHDALNAPLHILRAIYELQMKKTDSFFLEVQKRFDGDELTTDERIRSLAQRWQPSRSLRLEEQSAKAVDTDMIILPCLSRPVRTDQATAESNPVTQKLISSTESELQQSYAKQRRSKSAALLHKELNCKSKRAVRDYLFRVNEATAVLYARHVLASLLAEWPGHVPVSEDILELSGPAHMTYILDMFMQLEEKHQWEKILQKVLQGCREGMLGTMALAACQFMEEPGMEVQVRESKHPYNNNTSFEDKVHIPGAIYLSIKFDPQCNTEEGCDELAMSSSSDFQPDRHNFSGSQQKWKDFELPGDTLYYRFTSDMSNTEWGYRFTVTAGHLGRFQTGFEILKQMLSEERVVPHIPLAKIWEWLVGVACRQTGHQRLKAIHLLLRIVQCCTHSDLCDLALLKPLWQLFTHMEYGLFEDVTQPGILLPLHRALTELFFVTENRAQELGLLQEYLLALTTEDHLLRCAAQALQNIAAISLAINYPNKATRLWNVEC</sequence>
<dbReference type="CDD" id="cd02343">
    <property type="entry name" value="ZZ_EF"/>
    <property type="match status" value="1"/>
</dbReference>
<protein>
    <submittedName>
        <fullName evidence="8">Zinc finger ZZ-type and EF-hand domain-containing protein 1</fullName>
    </submittedName>
</protein>
<dbReference type="InterPro" id="IPR043145">
    <property type="entry name" value="Znf_ZZ_sf"/>
</dbReference>
<dbReference type="InterPro" id="IPR041986">
    <property type="entry name" value="ZZEF1_ZZ"/>
</dbReference>
<feature type="domain" description="ZZ-type" evidence="6">
    <location>
        <begin position="1629"/>
        <end position="1684"/>
    </location>
</feature>
<dbReference type="InterPro" id="IPR000433">
    <property type="entry name" value="Znf_ZZ"/>
</dbReference>
<feature type="compositionally biased region" description="Basic and acidic residues" evidence="5">
    <location>
        <begin position="1864"/>
        <end position="1879"/>
    </location>
</feature>
<feature type="region of interest" description="Disordered" evidence="5">
    <location>
        <begin position="1821"/>
        <end position="1882"/>
    </location>
</feature>
<feature type="domain" description="DOC" evidence="7">
    <location>
        <begin position="91"/>
        <end position="270"/>
    </location>
</feature>
<keyword evidence="1" id="KW-0479">Metal-binding</keyword>
<evidence type="ECO:0000256" key="3">
    <source>
        <dbReference type="ARBA" id="ARBA00022833"/>
    </source>
</evidence>
<proteinExistence type="predicted"/>
<feature type="domain" description="ZZ-type" evidence="6">
    <location>
        <begin position="1580"/>
        <end position="1635"/>
    </location>
</feature>
<feature type="compositionally biased region" description="Basic and acidic residues" evidence="5">
    <location>
        <begin position="2229"/>
        <end position="2238"/>
    </location>
</feature>
<evidence type="ECO:0000259" key="7">
    <source>
        <dbReference type="PROSITE" id="PS51284"/>
    </source>
</evidence>
<dbReference type="EMBL" id="JAATJU010022200">
    <property type="protein sequence ID" value="KAH0511457.1"/>
    <property type="molecule type" value="Genomic_DNA"/>
</dbReference>
<dbReference type="Pfam" id="PF03256">
    <property type="entry name" value="ANAPC10"/>
    <property type="match status" value="1"/>
</dbReference>
<dbReference type="Proteomes" id="UP000710432">
    <property type="component" value="Unassembled WGS sequence"/>
</dbReference>
<dbReference type="Gene3D" id="2.60.120.260">
    <property type="entry name" value="Galactose-binding domain-like"/>
    <property type="match status" value="1"/>
</dbReference>
<dbReference type="PROSITE" id="PS01357">
    <property type="entry name" value="ZF_ZZ_1"/>
    <property type="match status" value="1"/>
</dbReference>
<reference evidence="8" key="1">
    <citation type="submission" date="2020-03" db="EMBL/GenBank/DDBJ databases">
        <title>Studies in the Genomics of Life Span.</title>
        <authorList>
            <person name="Glass D."/>
        </authorList>
    </citation>
    <scope>NUCLEOTIDE SEQUENCE</scope>
    <source>
        <strain evidence="8">LTLLF</strain>
        <tissue evidence="8">Muscle</tissue>
    </source>
</reference>
<keyword evidence="2 4" id="KW-0863">Zinc-finger</keyword>
<feature type="compositionally biased region" description="Low complexity" evidence="5">
    <location>
        <begin position="1313"/>
        <end position="1328"/>
    </location>
</feature>
<dbReference type="Pfam" id="PF00569">
    <property type="entry name" value="ZZ"/>
    <property type="match status" value="2"/>
</dbReference>
<evidence type="ECO:0000256" key="2">
    <source>
        <dbReference type="ARBA" id="ARBA00022771"/>
    </source>
</evidence>
<feature type="region of interest" description="Disordered" evidence="5">
    <location>
        <begin position="2229"/>
        <end position="2262"/>
    </location>
</feature>
<feature type="region of interest" description="Disordered" evidence="5">
    <location>
        <begin position="1255"/>
        <end position="1328"/>
    </location>
</feature>
<dbReference type="InterPro" id="IPR004939">
    <property type="entry name" value="APC_su10/DOC_dom"/>
</dbReference>
<dbReference type="InterPro" id="IPR047052">
    <property type="entry name" value="ZZEF1_APC10"/>
</dbReference>
<dbReference type="InterPro" id="IPR008979">
    <property type="entry name" value="Galactose-bd-like_sf"/>
</dbReference>
<dbReference type="SUPFAM" id="SSF49785">
    <property type="entry name" value="Galactose-binding domain-like"/>
    <property type="match status" value="1"/>
</dbReference>
<dbReference type="GO" id="GO:0008270">
    <property type="term" value="F:zinc ion binding"/>
    <property type="evidence" value="ECO:0007669"/>
    <property type="project" value="UniProtKB-KW"/>
</dbReference>
<dbReference type="CDD" id="cd02249">
    <property type="entry name" value="ZZ"/>
    <property type="match status" value="1"/>
</dbReference>
<dbReference type="CDD" id="cd08667">
    <property type="entry name" value="APC10-ZZEF1"/>
    <property type="match status" value="1"/>
</dbReference>
<evidence type="ECO:0000256" key="4">
    <source>
        <dbReference type="PROSITE-ProRule" id="PRU00228"/>
    </source>
</evidence>
<dbReference type="PANTHER" id="PTHR22772:SF4">
    <property type="entry name" value="ZINC FINGER ZZ-TYPE AND EF-HAND DOMAIN-CONTAINING PROTEIN 1"/>
    <property type="match status" value="1"/>
</dbReference>
<evidence type="ECO:0000313" key="9">
    <source>
        <dbReference type="Proteomes" id="UP000710432"/>
    </source>
</evidence>
<organism evidence="8 9">
    <name type="scientific">Microtus ochrogaster</name>
    <name type="common">Prairie vole</name>
    <dbReference type="NCBI Taxonomy" id="79684"/>
    <lineage>
        <taxon>Eukaryota</taxon>
        <taxon>Metazoa</taxon>
        <taxon>Chordata</taxon>
        <taxon>Craniata</taxon>
        <taxon>Vertebrata</taxon>
        <taxon>Euteleostomi</taxon>
        <taxon>Mammalia</taxon>
        <taxon>Eutheria</taxon>
        <taxon>Euarchontoglires</taxon>
        <taxon>Glires</taxon>
        <taxon>Rodentia</taxon>
        <taxon>Myomorpha</taxon>
        <taxon>Muroidea</taxon>
        <taxon>Cricetidae</taxon>
        <taxon>Arvicolinae</taxon>
        <taxon>Microtus</taxon>
    </lineage>
</organism>
<dbReference type="Gene3D" id="3.30.60.90">
    <property type="match status" value="2"/>
</dbReference>
<keyword evidence="3" id="KW-0862">Zinc</keyword>
<evidence type="ECO:0000256" key="1">
    <source>
        <dbReference type="ARBA" id="ARBA00022723"/>
    </source>
</evidence>
<evidence type="ECO:0000256" key="5">
    <source>
        <dbReference type="SAM" id="MobiDB-lite"/>
    </source>
</evidence>
<dbReference type="SUPFAM" id="SSF57850">
    <property type="entry name" value="RING/U-box"/>
    <property type="match status" value="2"/>
</dbReference>
<dbReference type="PANTHER" id="PTHR22772">
    <property type="entry name" value="NOVEL ZZ TYPE ZINC FINGER DOMAIN CONTAINING PROTEIN"/>
    <property type="match status" value="1"/>
</dbReference>
<dbReference type="PROSITE" id="PS50135">
    <property type="entry name" value="ZF_ZZ_2"/>
    <property type="match status" value="2"/>
</dbReference>
<gene>
    <name evidence="8" type="ORF">LTLLF_148300</name>
</gene>
<dbReference type="PROSITE" id="PS51284">
    <property type="entry name" value="DOC"/>
    <property type="match status" value="1"/>
</dbReference>
<evidence type="ECO:0000313" key="8">
    <source>
        <dbReference type="EMBL" id="KAH0511457.1"/>
    </source>
</evidence>
<name>A0A8J6GJH6_MICOH</name>
<feature type="compositionally biased region" description="Low complexity" evidence="5">
    <location>
        <begin position="1275"/>
        <end position="1287"/>
    </location>
</feature>
<feature type="compositionally biased region" description="Basic and acidic residues" evidence="5">
    <location>
        <begin position="1821"/>
        <end position="1833"/>
    </location>
</feature>
<dbReference type="SMART" id="SM01337">
    <property type="entry name" value="APC10"/>
    <property type="match status" value="1"/>
</dbReference>
<dbReference type="InterPro" id="IPR040099">
    <property type="entry name" value="ZZEF1"/>
</dbReference>
<feature type="compositionally biased region" description="Basic and acidic residues" evidence="5">
    <location>
        <begin position="1255"/>
        <end position="1273"/>
    </location>
</feature>
<evidence type="ECO:0000259" key="6">
    <source>
        <dbReference type="PROSITE" id="PS50135"/>
    </source>
</evidence>
<comment type="caution">
    <text evidence="8">The sequence shown here is derived from an EMBL/GenBank/DDBJ whole genome shotgun (WGS) entry which is preliminary data.</text>
</comment>
<dbReference type="SMART" id="SM00291">
    <property type="entry name" value="ZnF_ZZ"/>
    <property type="match status" value="2"/>
</dbReference>
<accession>A0A8J6GJH6</accession>